<feature type="compositionally biased region" description="Pro residues" evidence="4">
    <location>
        <begin position="888"/>
        <end position="902"/>
    </location>
</feature>
<proteinExistence type="predicted"/>
<dbReference type="PROSITE" id="PS50088">
    <property type="entry name" value="ANK_REPEAT"/>
    <property type="match status" value="9"/>
</dbReference>
<feature type="repeat" description="ANK" evidence="3">
    <location>
        <begin position="487"/>
        <end position="519"/>
    </location>
</feature>
<dbReference type="SMART" id="SM00248">
    <property type="entry name" value="ANK"/>
    <property type="match status" value="13"/>
</dbReference>
<evidence type="ECO:0000256" key="2">
    <source>
        <dbReference type="ARBA" id="ARBA00023043"/>
    </source>
</evidence>
<dbReference type="InterPro" id="IPR002110">
    <property type="entry name" value="Ankyrin_rpt"/>
</dbReference>
<evidence type="ECO:0000256" key="4">
    <source>
        <dbReference type="SAM" id="MobiDB-lite"/>
    </source>
</evidence>
<gene>
    <name evidence="5" type="ORF">N7509_005426</name>
</gene>
<dbReference type="InterPro" id="IPR051165">
    <property type="entry name" value="Multifunctional_ANK_Repeat"/>
</dbReference>
<comment type="caution">
    <text evidence="5">The sequence shown here is derived from an EMBL/GenBank/DDBJ whole genome shotgun (WGS) entry which is preliminary data.</text>
</comment>
<evidence type="ECO:0000256" key="3">
    <source>
        <dbReference type="PROSITE-ProRule" id="PRU00023"/>
    </source>
</evidence>
<reference evidence="5" key="2">
    <citation type="journal article" date="2023" name="IMA Fungus">
        <title>Comparative genomic study of the Penicillium genus elucidates a diverse pangenome and 15 lateral gene transfer events.</title>
        <authorList>
            <person name="Petersen C."/>
            <person name="Sorensen T."/>
            <person name="Nielsen M.R."/>
            <person name="Sondergaard T.E."/>
            <person name="Sorensen J.L."/>
            <person name="Fitzpatrick D.A."/>
            <person name="Frisvad J.C."/>
            <person name="Nielsen K.L."/>
        </authorList>
    </citation>
    <scope>NUCLEOTIDE SEQUENCE</scope>
    <source>
        <strain evidence="5">IBT 29677</strain>
    </source>
</reference>
<feature type="repeat" description="ANK" evidence="3">
    <location>
        <begin position="420"/>
        <end position="452"/>
    </location>
</feature>
<name>A0A9W9W256_9EURO</name>
<keyword evidence="6" id="KW-1185">Reference proteome</keyword>
<feature type="repeat" description="ANK" evidence="3">
    <location>
        <begin position="642"/>
        <end position="674"/>
    </location>
</feature>
<dbReference type="AlphaFoldDB" id="A0A9W9W256"/>
<dbReference type="EMBL" id="JAPZBU010000006">
    <property type="protein sequence ID" value="KAJ5397313.1"/>
    <property type="molecule type" value="Genomic_DNA"/>
</dbReference>
<dbReference type="PRINTS" id="PR01415">
    <property type="entry name" value="ANKYRIN"/>
</dbReference>
<dbReference type="Pfam" id="PF12796">
    <property type="entry name" value="Ank_2"/>
    <property type="match status" value="5"/>
</dbReference>
<dbReference type="PANTHER" id="PTHR24123:SF33">
    <property type="entry name" value="PROTEIN HOS4"/>
    <property type="match status" value="1"/>
</dbReference>
<dbReference type="PANTHER" id="PTHR24123">
    <property type="entry name" value="ANKYRIN REPEAT-CONTAINING"/>
    <property type="match status" value="1"/>
</dbReference>
<organism evidence="5 6">
    <name type="scientific">Penicillium cosmopolitanum</name>
    <dbReference type="NCBI Taxonomy" id="1131564"/>
    <lineage>
        <taxon>Eukaryota</taxon>
        <taxon>Fungi</taxon>
        <taxon>Dikarya</taxon>
        <taxon>Ascomycota</taxon>
        <taxon>Pezizomycotina</taxon>
        <taxon>Eurotiomycetes</taxon>
        <taxon>Eurotiomycetidae</taxon>
        <taxon>Eurotiales</taxon>
        <taxon>Aspergillaceae</taxon>
        <taxon>Penicillium</taxon>
    </lineage>
</organism>
<evidence type="ECO:0000313" key="5">
    <source>
        <dbReference type="EMBL" id="KAJ5397313.1"/>
    </source>
</evidence>
<feature type="repeat" description="ANK" evidence="3">
    <location>
        <begin position="576"/>
        <end position="608"/>
    </location>
</feature>
<feature type="repeat" description="ANK" evidence="3">
    <location>
        <begin position="675"/>
        <end position="707"/>
    </location>
</feature>
<evidence type="ECO:0000256" key="1">
    <source>
        <dbReference type="ARBA" id="ARBA00022737"/>
    </source>
</evidence>
<sequence>MDPVSAFGLISGGIQVLQAITSTVHGLNQLYGKFKDADLTIQSLIQELSCISAALTSLREWTRLNRADGMQSEEYSRDLTVAMDGCRVIMEVVSHDVSTLVQQSRENGIAGIRTRMRVVWNEETMRGHQEKLHSQVMALQLLLQVRLLRTATTRQIFHRVADDTATILSSRGSRATSYADSMSQSSRHSVSDSDFDFHKAIAESPAYRRTLDPMALTAASLDQPQLPIAESDHSPFAFTGTDEGYASNRTETTSLTVPSLNIPAPKPEEEGYFPLPSSPSGPVRHPTSPLHSRSVSHTQNSQQHQAPAIRRNASDSKAQKLRTSGSKRERLSSFLGMSTRSRANLAVSPGVSPNPSTSSSSGSFRRRQRLEGDLSTSIDLTAKHATSVPQIIKAAQVGSRDEVERLIEQGCDIEARHSRSSRNALLVSAHCGHDDVVDLLIQNHARLNIVDRGGWTALHLSASRGHRAVLEVLLEEGRDLLETPNFHGQTALRVAADCGQLEAASILIAYHAQVNARAENQMTALHAAAKRGDSEITQMLISHGADLEAKDGNMMTALHHACEEDNRAAIEALGRERKTPLICAAEAGRSQAVKLLLKRKATSRALDETGMTALHWAAYNGHEETVKILSDKKGSLDAVNNMGRTALHLATIQSRFAVVDSLQRKGMQLDKRCNTGLTALHYACMADSFEITRLLLMTGADVEASETQHQQRPLHIAAARGSVPILELLCERGATLDARNGVGDRPACVASRFGHVGAVQKLLDRGSPVCLKFETGFREDSLLCLAALGGHWAVASLLLARGASIVKKDETGWAPVRYAAYYGHTSILQLFLSSNKIPNANLPEIIQLPQTIGFAPVVSPEKKVEVQQLLGQSLRYPAPVSASTQGPVPRPPPAPISQPVPSRPEQAANAIPTVYSSPARPQPQPHSPVKLAARRYMNFRQVWTESQQPGTTQQPLWNKCSAI</sequence>
<feature type="repeat" description="ANK" evidence="3">
    <location>
        <begin position="453"/>
        <end position="485"/>
    </location>
</feature>
<feature type="region of interest" description="Disordered" evidence="4">
    <location>
        <begin position="880"/>
        <end position="906"/>
    </location>
</feature>
<feature type="repeat" description="ANK" evidence="3">
    <location>
        <begin position="609"/>
        <end position="641"/>
    </location>
</feature>
<accession>A0A9W9W256</accession>
<feature type="repeat" description="ANK" evidence="3">
    <location>
        <begin position="709"/>
        <end position="741"/>
    </location>
</feature>
<evidence type="ECO:0008006" key="7">
    <source>
        <dbReference type="Google" id="ProtNLM"/>
    </source>
</evidence>
<dbReference type="Proteomes" id="UP001147747">
    <property type="component" value="Unassembled WGS sequence"/>
</dbReference>
<dbReference type="RefSeq" id="XP_056489365.1">
    <property type="nucleotide sequence ID" value="XM_056630063.1"/>
</dbReference>
<protein>
    <recommendedName>
        <fullName evidence="7">Fungal N-terminal domain-containing protein</fullName>
    </recommendedName>
</protein>
<dbReference type="InterPro" id="IPR036770">
    <property type="entry name" value="Ankyrin_rpt-contain_sf"/>
</dbReference>
<feature type="compositionally biased region" description="Polar residues" evidence="4">
    <location>
        <begin position="247"/>
        <end position="259"/>
    </location>
</feature>
<dbReference type="SUPFAM" id="SSF48403">
    <property type="entry name" value="Ankyrin repeat"/>
    <property type="match status" value="2"/>
</dbReference>
<evidence type="ECO:0000313" key="6">
    <source>
        <dbReference type="Proteomes" id="UP001147747"/>
    </source>
</evidence>
<keyword evidence="1" id="KW-0677">Repeat</keyword>
<dbReference type="Gene3D" id="1.25.40.20">
    <property type="entry name" value="Ankyrin repeat-containing domain"/>
    <property type="match status" value="5"/>
</dbReference>
<feature type="compositionally biased region" description="Polar residues" evidence="4">
    <location>
        <begin position="289"/>
        <end position="305"/>
    </location>
</feature>
<feature type="region of interest" description="Disordered" evidence="4">
    <location>
        <begin position="228"/>
        <end position="368"/>
    </location>
</feature>
<dbReference type="OrthoDB" id="194358at2759"/>
<feature type="compositionally biased region" description="Low complexity" evidence="4">
    <location>
        <begin position="347"/>
        <end position="363"/>
    </location>
</feature>
<keyword evidence="2 3" id="KW-0040">ANK repeat</keyword>
<dbReference type="GeneID" id="81369043"/>
<feature type="repeat" description="ANK" evidence="3">
    <location>
        <begin position="520"/>
        <end position="552"/>
    </location>
</feature>
<reference evidence="5" key="1">
    <citation type="submission" date="2022-12" db="EMBL/GenBank/DDBJ databases">
        <authorList>
            <person name="Petersen C."/>
        </authorList>
    </citation>
    <scope>NUCLEOTIDE SEQUENCE</scope>
    <source>
        <strain evidence="5">IBT 29677</strain>
    </source>
</reference>
<dbReference type="PROSITE" id="PS50297">
    <property type="entry name" value="ANK_REP_REGION"/>
    <property type="match status" value="5"/>
</dbReference>